<evidence type="ECO:0000256" key="5">
    <source>
        <dbReference type="ARBA" id="ARBA00023002"/>
    </source>
</evidence>
<comment type="pathway">
    <text evidence="1 7">Amino-acid biosynthesis; L-proline biosynthesis; L-glutamate 5-semialdehyde from L-glutamate: step 2/2.</text>
</comment>
<evidence type="ECO:0000259" key="8">
    <source>
        <dbReference type="Pfam" id="PF00171"/>
    </source>
</evidence>
<organism evidence="9 10">
    <name type="scientific">Brucella daejeonensis</name>
    <dbReference type="NCBI Taxonomy" id="659015"/>
    <lineage>
        <taxon>Bacteria</taxon>
        <taxon>Pseudomonadati</taxon>
        <taxon>Pseudomonadota</taxon>
        <taxon>Alphaproteobacteria</taxon>
        <taxon>Hyphomicrobiales</taxon>
        <taxon>Brucellaceae</taxon>
        <taxon>Brucella/Ochrobactrum group</taxon>
        <taxon>Brucella</taxon>
    </lineage>
</organism>
<evidence type="ECO:0000313" key="9">
    <source>
        <dbReference type="EMBL" id="MBB5703022.1"/>
    </source>
</evidence>
<dbReference type="SUPFAM" id="SSF53720">
    <property type="entry name" value="ALDH-like"/>
    <property type="match status" value="1"/>
</dbReference>
<keyword evidence="4 7" id="KW-0521">NADP</keyword>
<dbReference type="Gene3D" id="3.40.309.10">
    <property type="entry name" value="Aldehyde Dehydrogenase, Chain A, domain 2"/>
    <property type="match status" value="1"/>
</dbReference>
<keyword evidence="7" id="KW-0963">Cytoplasm</keyword>
<dbReference type="InterPro" id="IPR016162">
    <property type="entry name" value="Ald_DH_N"/>
</dbReference>
<dbReference type="Pfam" id="PF00171">
    <property type="entry name" value="Aldedh"/>
    <property type="match status" value="1"/>
</dbReference>
<dbReference type="InterPro" id="IPR000965">
    <property type="entry name" value="GPR_dom"/>
</dbReference>
<gene>
    <name evidence="7" type="primary">proA</name>
    <name evidence="9" type="ORF">FHS76_002913</name>
</gene>
<dbReference type="PANTHER" id="PTHR11063">
    <property type="entry name" value="GLUTAMATE SEMIALDEHYDE DEHYDROGENASE"/>
    <property type="match status" value="1"/>
</dbReference>
<feature type="domain" description="Aldehyde dehydrogenase" evidence="8">
    <location>
        <begin position="46"/>
        <end position="282"/>
    </location>
</feature>
<dbReference type="AlphaFoldDB" id="A0A7W9AYN1"/>
<evidence type="ECO:0000256" key="3">
    <source>
        <dbReference type="ARBA" id="ARBA00022650"/>
    </source>
</evidence>
<comment type="function">
    <text evidence="7">Catalyzes the NADPH-dependent reduction of L-glutamate 5-phosphate into L-glutamate 5-semialdehyde and phosphate. The product spontaneously undergoes cyclization to form 1-pyrroline-5-carboxylate.</text>
</comment>
<protein>
    <recommendedName>
        <fullName evidence="7">Gamma-glutamyl phosphate reductase</fullName>
        <shortName evidence="7">GPR</shortName>
        <ecNumber evidence="7">1.2.1.41</ecNumber>
    </recommendedName>
    <alternativeName>
        <fullName evidence="7">Glutamate-5-semialdehyde dehydrogenase</fullName>
    </alternativeName>
    <alternativeName>
        <fullName evidence="7">Glutamyl-gamma-semialdehyde dehydrogenase</fullName>
        <shortName evidence="7">GSA dehydrogenase</shortName>
    </alternativeName>
</protein>
<dbReference type="PIRSF" id="PIRSF000151">
    <property type="entry name" value="GPR"/>
    <property type="match status" value="1"/>
</dbReference>
<dbReference type="PANTHER" id="PTHR11063:SF8">
    <property type="entry name" value="DELTA-1-PYRROLINE-5-CARBOXYLATE SYNTHASE"/>
    <property type="match status" value="1"/>
</dbReference>
<dbReference type="GO" id="GO:0005737">
    <property type="term" value="C:cytoplasm"/>
    <property type="evidence" value="ECO:0007669"/>
    <property type="project" value="UniProtKB-SubCell"/>
</dbReference>
<keyword evidence="3 7" id="KW-0641">Proline biosynthesis</keyword>
<evidence type="ECO:0000256" key="1">
    <source>
        <dbReference type="ARBA" id="ARBA00004985"/>
    </source>
</evidence>
<keyword evidence="10" id="KW-1185">Reference proteome</keyword>
<dbReference type="EC" id="1.2.1.41" evidence="7"/>
<dbReference type="GO" id="GO:0004350">
    <property type="term" value="F:glutamate-5-semialdehyde dehydrogenase activity"/>
    <property type="evidence" value="ECO:0007669"/>
    <property type="project" value="UniProtKB-UniRule"/>
</dbReference>
<dbReference type="PROSITE" id="PS01223">
    <property type="entry name" value="PROA"/>
    <property type="match status" value="1"/>
</dbReference>
<dbReference type="InterPro" id="IPR020593">
    <property type="entry name" value="G-glutamylP_reductase_CS"/>
</dbReference>
<dbReference type="GO" id="GO:0055129">
    <property type="term" value="P:L-proline biosynthetic process"/>
    <property type="evidence" value="ECO:0007669"/>
    <property type="project" value="UniProtKB-UniRule"/>
</dbReference>
<keyword evidence="5 7" id="KW-0560">Oxidoreductase</keyword>
<dbReference type="NCBIfam" id="TIGR00407">
    <property type="entry name" value="proA"/>
    <property type="match status" value="1"/>
</dbReference>
<evidence type="ECO:0000313" key="10">
    <source>
        <dbReference type="Proteomes" id="UP000555546"/>
    </source>
</evidence>
<dbReference type="GO" id="GO:0050661">
    <property type="term" value="F:NADP binding"/>
    <property type="evidence" value="ECO:0007669"/>
    <property type="project" value="InterPro"/>
</dbReference>
<name>A0A7W9AYN1_9HYPH</name>
<proteinExistence type="inferred from homology"/>
<accession>A0A7W9AYN1</accession>
<dbReference type="EMBL" id="JACIJG010000010">
    <property type="protein sequence ID" value="MBB5703022.1"/>
    <property type="molecule type" value="Genomic_DNA"/>
</dbReference>
<evidence type="ECO:0000256" key="7">
    <source>
        <dbReference type="HAMAP-Rule" id="MF_00412"/>
    </source>
</evidence>
<keyword evidence="2 7" id="KW-0028">Amino-acid biosynthesis</keyword>
<comment type="caution">
    <text evidence="9">The sequence shown here is derived from an EMBL/GenBank/DDBJ whole genome shotgun (WGS) entry which is preliminary data.</text>
</comment>
<dbReference type="InterPro" id="IPR016163">
    <property type="entry name" value="Ald_DH_C"/>
</dbReference>
<comment type="catalytic activity">
    <reaction evidence="6 7">
        <text>L-glutamate 5-semialdehyde + phosphate + NADP(+) = L-glutamyl 5-phosphate + NADPH + H(+)</text>
        <dbReference type="Rhea" id="RHEA:19541"/>
        <dbReference type="ChEBI" id="CHEBI:15378"/>
        <dbReference type="ChEBI" id="CHEBI:43474"/>
        <dbReference type="ChEBI" id="CHEBI:57783"/>
        <dbReference type="ChEBI" id="CHEBI:58066"/>
        <dbReference type="ChEBI" id="CHEBI:58274"/>
        <dbReference type="ChEBI" id="CHEBI:58349"/>
        <dbReference type="EC" id="1.2.1.41"/>
    </reaction>
</comment>
<sequence>MLTKADTANDIASVMAEVGRKARAAAGPLSIATREQKNRALEAAADAIVASRAEILEANRRDLANAASSGMAASFVDRLTLDGSRIAAIAEGIRAIASLPDPVGEVIAEWDRPNGLHIERVRTPLGVIGVIYESRPNVTADAGALCLKAGNAVILRGGSDSAHSSAAIHKALVAGLEAAGLPADAIQIVPVTDRAAVGEMLKGLDGAIDVIVPRGGKSLVARVQSEARVPVFAHLEGICHLYIDKSADLDMARGIAVNAKMRRTGICGAAETLLVDRAAATTHLVPVLEDLAARGCEIRASEEVRALFPAAKPASEEDWSTEYLDAIISVALVDGIGGAVEHIDRYSSHHTEAIVAEDAEAVARFFNEIDSAILLHNASTQFADGGEFGMGAEIGIATGKMHARGPVGVEQLTSFKYRVRGNGQIRG</sequence>
<dbReference type="RefSeq" id="WP_183653857.1">
    <property type="nucleotide sequence ID" value="NZ_JACIJG010000010.1"/>
</dbReference>
<dbReference type="InterPro" id="IPR015590">
    <property type="entry name" value="Aldehyde_DH_dom"/>
</dbReference>
<dbReference type="Gene3D" id="3.40.605.10">
    <property type="entry name" value="Aldehyde Dehydrogenase, Chain A, domain 1"/>
    <property type="match status" value="1"/>
</dbReference>
<dbReference type="CDD" id="cd07079">
    <property type="entry name" value="ALDH_F18-19_ProA-GPR"/>
    <property type="match status" value="1"/>
</dbReference>
<comment type="similarity">
    <text evidence="7">Belongs to the gamma-glutamyl phosphate reductase family.</text>
</comment>
<dbReference type="HAMAP" id="MF_00412">
    <property type="entry name" value="ProA"/>
    <property type="match status" value="1"/>
</dbReference>
<evidence type="ECO:0000256" key="4">
    <source>
        <dbReference type="ARBA" id="ARBA00022857"/>
    </source>
</evidence>
<evidence type="ECO:0000256" key="2">
    <source>
        <dbReference type="ARBA" id="ARBA00022605"/>
    </source>
</evidence>
<dbReference type="NCBIfam" id="NF001221">
    <property type="entry name" value="PRK00197.1"/>
    <property type="match status" value="1"/>
</dbReference>
<reference evidence="9 10" key="1">
    <citation type="submission" date="2020-08" db="EMBL/GenBank/DDBJ databases">
        <title>Genomic Encyclopedia of Type Strains, Phase IV (KMG-IV): sequencing the most valuable type-strain genomes for metagenomic binning, comparative biology and taxonomic classification.</title>
        <authorList>
            <person name="Goeker M."/>
        </authorList>
    </citation>
    <scope>NUCLEOTIDE SEQUENCE [LARGE SCALE GENOMIC DNA]</scope>
    <source>
        <strain evidence="9 10">DSM 26944</strain>
    </source>
</reference>
<dbReference type="UniPathway" id="UPA00098">
    <property type="reaction ID" value="UER00360"/>
</dbReference>
<dbReference type="InterPro" id="IPR012134">
    <property type="entry name" value="Glu-5-SA_DH"/>
</dbReference>
<evidence type="ECO:0000256" key="6">
    <source>
        <dbReference type="ARBA" id="ARBA00049024"/>
    </source>
</evidence>
<dbReference type="Proteomes" id="UP000555546">
    <property type="component" value="Unassembled WGS sequence"/>
</dbReference>
<dbReference type="InterPro" id="IPR016161">
    <property type="entry name" value="Ald_DH/histidinol_DH"/>
</dbReference>
<comment type="subcellular location">
    <subcellularLocation>
        <location evidence="7">Cytoplasm</location>
    </subcellularLocation>
</comment>